<evidence type="ECO:0000313" key="3">
    <source>
        <dbReference type="EMBL" id="GEL94506.1"/>
    </source>
</evidence>
<dbReference type="Pfam" id="PF03703">
    <property type="entry name" value="bPH_2"/>
    <property type="match status" value="1"/>
</dbReference>
<dbReference type="PANTHER" id="PTHR37938">
    <property type="entry name" value="BLL0215 PROTEIN"/>
    <property type="match status" value="1"/>
</dbReference>
<evidence type="ECO:0000313" key="4">
    <source>
        <dbReference type="Proteomes" id="UP000321720"/>
    </source>
</evidence>
<evidence type="ECO:0000259" key="2">
    <source>
        <dbReference type="Pfam" id="PF03703"/>
    </source>
</evidence>
<keyword evidence="1" id="KW-0472">Membrane</keyword>
<dbReference type="AlphaFoldDB" id="A0A511J937"/>
<feature type="domain" description="YdbS-like PH" evidence="2">
    <location>
        <begin position="80"/>
        <end position="153"/>
    </location>
</feature>
<dbReference type="InterPro" id="IPR005182">
    <property type="entry name" value="YdbS-like_PH"/>
</dbReference>
<organism evidence="3 4">
    <name type="scientific">Cellulomonas composti</name>
    <dbReference type="NCBI Taxonomy" id="266130"/>
    <lineage>
        <taxon>Bacteria</taxon>
        <taxon>Bacillati</taxon>
        <taxon>Actinomycetota</taxon>
        <taxon>Actinomycetes</taxon>
        <taxon>Micrococcales</taxon>
        <taxon>Cellulomonadaceae</taxon>
        <taxon>Cellulomonas</taxon>
    </lineage>
</organism>
<dbReference type="PANTHER" id="PTHR37938:SF1">
    <property type="entry name" value="BLL0215 PROTEIN"/>
    <property type="match status" value="1"/>
</dbReference>
<feature type="transmembrane region" description="Helical" evidence="1">
    <location>
        <begin position="25"/>
        <end position="46"/>
    </location>
</feature>
<reference evidence="3 4" key="1">
    <citation type="submission" date="2019-07" db="EMBL/GenBank/DDBJ databases">
        <title>Whole genome shotgun sequence of Cellulomonas composti NBRC 100758.</title>
        <authorList>
            <person name="Hosoyama A."/>
            <person name="Uohara A."/>
            <person name="Ohji S."/>
            <person name="Ichikawa N."/>
        </authorList>
    </citation>
    <scope>NUCLEOTIDE SEQUENCE [LARGE SCALE GENOMIC DNA]</scope>
    <source>
        <strain evidence="3 4">NBRC 100758</strain>
    </source>
</reference>
<comment type="caution">
    <text evidence="3">The sequence shown here is derived from an EMBL/GenBank/DDBJ whole genome shotgun (WGS) entry which is preliminary data.</text>
</comment>
<gene>
    <name evidence="3" type="ORF">CCO02nite_11640</name>
</gene>
<dbReference type="OrthoDB" id="4350422at2"/>
<keyword evidence="1" id="KW-0812">Transmembrane</keyword>
<accession>A0A511J937</accession>
<proteinExistence type="predicted"/>
<keyword evidence="4" id="KW-1185">Reference proteome</keyword>
<sequence length="178" mass="19435">MGYPKDVLTDNERVVVHKHPHIKALLGPGLLLVLVTALGGWAGIWFSGDSGDAGRTTAAIAAGLVWLVVLVWFLAKLVSWRTTHFVITDRRVMFRQGVITRSGIDIPVRRINSVQFRHGPIDRILRTGTLIVESASDDPLEFDDIPGVEKVHALLYAELEDTLDGDDDAPRAAAPPTA</sequence>
<feature type="transmembrane region" description="Helical" evidence="1">
    <location>
        <begin position="58"/>
        <end position="75"/>
    </location>
</feature>
<evidence type="ECO:0000256" key="1">
    <source>
        <dbReference type="SAM" id="Phobius"/>
    </source>
</evidence>
<protein>
    <recommendedName>
        <fullName evidence="2">YdbS-like PH domain-containing protein</fullName>
    </recommendedName>
</protein>
<name>A0A511J937_9CELL</name>
<dbReference type="Proteomes" id="UP000321720">
    <property type="component" value="Unassembled WGS sequence"/>
</dbReference>
<dbReference type="EMBL" id="BJWG01000004">
    <property type="protein sequence ID" value="GEL94506.1"/>
    <property type="molecule type" value="Genomic_DNA"/>
</dbReference>
<keyword evidence="1" id="KW-1133">Transmembrane helix</keyword>
<dbReference type="RefSeq" id="WP_146842203.1">
    <property type="nucleotide sequence ID" value="NZ_BJWG01000004.1"/>
</dbReference>